<organism evidence="6 7">
    <name type="scientific">Verruconis gallopava</name>
    <dbReference type="NCBI Taxonomy" id="253628"/>
    <lineage>
        <taxon>Eukaryota</taxon>
        <taxon>Fungi</taxon>
        <taxon>Dikarya</taxon>
        <taxon>Ascomycota</taxon>
        <taxon>Pezizomycotina</taxon>
        <taxon>Dothideomycetes</taxon>
        <taxon>Pleosporomycetidae</taxon>
        <taxon>Venturiales</taxon>
        <taxon>Sympoventuriaceae</taxon>
        <taxon>Verruconis</taxon>
    </lineage>
</organism>
<evidence type="ECO:0000256" key="1">
    <source>
        <dbReference type="ARBA" id="ARBA00007447"/>
    </source>
</evidence>
<feature type="region of interest" description="Disordered" evidence="2">
    <location>
        <begin position="556"/>
        <end position="578"/>
    </location>
</feature>
<gene>
    <name evidence="6" type="ORF">PV09_07012</name>
</gene>
<dbReference type="OrthoDB" id="4074350at2759"/>
<dbReference type="AlphaFoldDB" id="A0A0D2AQV0"/>
<evidence type="ECO:0000256" key="3">
    <source>
        <dbReference type="SAM" id="Phobius"/>
    </source>
</evidence>
<keyword evidence="3" id="KW-0472">Membrane</keyword>
<comment type="similarity">
    <text evidence="1">Belongs to the peptidase A1 family.</text>
</comment>
<dbReference type="InterPro" id="IPR001461">
    <property type="entry name" value="Aspartic_peptidase_A1"/>
</dbReference>
<feature type="transmembrane region" description="Helical" evidence="3">
    <location>
        <begin position="423"/>
        <end position="448"/>
    </location>
</feature>
<dbReference type="InParanoid" id="A0A0D2AQV0"/>
<keyword evidence="3" id="KW-0812">Transmembrane</keyword>
<dbReference type="STRING" id="253628.A0A0D2AQV0"/>
<feature type="signal peptide" evidence="4">
    <location>
        <begin position="1"/>
        <end position="23"/>
    </location>
</feature>
<dbReference type="GO" id="GO:0000324">
    <property type="term" value="C:fungal-type vacuole"/>
    <property type="evidence" value="ECO:0007669"/>
    <property type="project" value="TreeGrafter"/>
</dbReference>
<dbReference type="GeneID" id="27314985"/>
<protein>
    <recommendedName>
        <fullName evidence="5">Peptidase A1 domain-containing protein</fullName>
    </recommendedName>
</protein>
<accession>A0A0D2AQV0</accession>
<name>A0A0D2AQV0_9PEZI</name>
<dbReference type="Proteomes" id="UP000053259">
    <property type="component" value="Unassembled WGS sequence"/>
</dbReference>
<dbReference type="GO" id="GO:0004190">
    <property type="term" value="F:aspartic-type endopeptidase activity"/>
    <property type="evidence" value="ECO:0007669"/>
    <property type="project" value="InterPro"/>
</dbReference>
<evidence type="ECO:0000313" key="6">
    <source>
        <dbReference type="EMBL" id="KIW01534.1"/>
    </source>
</evidence>
<feature type="compositionally biased region" description="Basic and acidic residues" evidence="2">
    <location>
        <begin position="568"/>
        <end position="578"/>
    </location>
</feature>
<dbReference type="GO" id="GO:0006508">
    <property type="term" value="P:proteolysis"/>
    <property type="evidence" value="ECO:0007669"/>
    <property type="project" value="InterPro"/>
</dbReference>
<evidence type="ECO:0000259" key="5">
    <source>
        <dbReference type="PROSITE" id="PS51767"/>
    </source>
</evidence>
<feature type="domain" description="Peptidase A1" evidence="5">
    <location>
        <begin position="49"/>
        <end position="387"/>
    </location>
</feature>
<evidence type="ECO:0000256" key="2">
    <source>
        <dbReference type="SAM" id="MobiDB-lite"/>
    </source>
</evidence>
<sequence length="578" mass="62743">MFLPKRPRLWPILAAILSTRTNAADSAKAVSPISVPPTQYWDGIDGKWSSFGIQVGTPAQQIRVLPMTQEGAIYTVVPEGCTSSDPSNCGDSRGSLFLINRTSTWEQQGLYELSLIAEAPLGYSGNGIYGYDTMTLGWPGDNLPSLNSSIIAGIATKDFYLGGLPLNPWAVNFTSLTQSTPSMMTLLKNQSKIPSLTYGYTAGYYNNNPSISGSLVLGGYDKSRFVENNVSFTMGADISRDLLVSIQSIDTGSTKLLSQPIFAFLDSAIPTIWLPVSVCQAFETAFNLTYDAEAELYLVSDTLHTALQQQNPTVTFTLGPQASGESVKIDMPYGAFDLESQAPFSPSGGRYFPLKRANDSSEYTLGRAFFQNAYVVANYEYFNFSVYQAAYPGSDVAEDIVSLPAKFAIVAGAGSSSSLSTGAIAGIAVGSAAIIVIALGLVLWFCVFKKRQQNTKELHELDSTRQREEREKVAQLDGDATVVHETEGTRIEHELYSEHKPLGHELDARNYQGILPVELPVNEVAASEAHSEHSTPFVTPSVTPAPNPTLMTTHFTSPLSQQGYNHGQETKKAAYHEY</sequence>
<dbReference type="HOGENOM" id="CLU_009988_3_0_1"/>
<keyword evidence="3" id="KW-1133">Transmembrane helix</keyword>
<dbReference type="InterPro" id="IPR021109">
    <property type="entry name" value="Peptidase_aspartic_dom_sf"/>
</dbReference>
<dbReference type="Pfam" id="PF00026">
    <property type="entry name" value="Asp"/>
    <property type="match status" value="1"/>
</dbReference>
<dbReference type="PANTHER" id="PTHR47966:SF51">
    <property type="entry name" value="BETA-SITE APP-CLEAVING ENZYME, ISOFORM A-RELATED"/>
    <property type="match status" value="1"/>
</dbReference>
<dbReference type="PANTHER" id="PTHR47966">
    <property type="entry name" value="BETA-SITE APP-CLEAVING ENZYME, ISOFORM A-RELATED"/>
    <property type="match status" value="1"/>
</dbReference>
<evidence type="ECO:0000256" key="4">
    <source>
        <dbReference type="SAM" id="SignalP"/>
    </source>
</evidence>
<dbReference type="SUPFAM" id="SSF50630">
    <property type="entry name" value="Acid proteases"/>
    <property type="match status" value="1"/>
</dbReference>
<dbReference type="RefSeq" id="XP_016211403.1">
    <property type="nucleotide sequence ID" value="XM_016360726.1"/>
</dbReference>
<dbReference type="InterPro" id="IPR033121">
    <property type="entry name" value="PEPTIDASE_A1"/>
</dbReference>
<feature type="chain" id="PRO_5002238563" description="Peptidase A1 domain-containing protein" evidence="4">
    <location>
        <begin position="24"/>
        <end position="578"/>
    </location>
</feature>
<dbReference type="Gene3D" id="2.40.70.10">
    <property type="entry name" value="Acid Proteases"/>
    <property type="match status" value="2"/>
</dbReference>
<evidence type="ECO:0000313" key="7">
    <source>
        <dbReference type="Proteomes" id="UP000053259"/>
    </source>
</evidence>
<reference evidence="6 7" key="1">
    <citation type="submission" date="2015-01" db="EMBL/GenBank/DDBJ databases">
        <title>The Genome Sequence of Ochroconis gallopava CBS43764.</title>
        <authorList>
            <consortium name="The Broad Institute Genomics Platform"/>
            <person name="Cuomo C."/>
            <person name="de Hoog S."/>
            <person name="Gorbushina A."/>
            <person name="Stielow B."/>
            <person name="Teixiera M."/>
            <person name="Abouelleil A."/>
            <person name="Chapman S.B."/>
            <person name="Priest M."/>
            <person name="Young S.K."/>
            <person name="Wortman J."/>
            <person name="Nusbaum C."/>
            <person name="Birren B."/>
        </authorList>
    </citation>
    <scope>NUCLEOTIDE SEQUENCE [LARGE SCALE GENOMIC DNA]</scope>
    <source>
        <strain evidence="6 7">CBS 43764</strain>
    </source>
</reference>
<dbReference type="PROSITE" id="PS51767">
    <property type="entry name" value="PEPTIDASE_A1"/>
    <property type="match status" value="1"/>
</dbReference>
<proteinExistence type="inferred from homology"/>
<dbReference type="VEuPathDB" id="FungiDB:PV09_07012"/>
<keyword evidence="4" id="KW-0732">Signal</keyword>
<feature type="compositionally biased region" description="Polar residues" evidence="2">
    <location>
        <begin position="556"/>
        <end position="567"/>
    </location>
</feature>
<keyword evidence="7" id="KW-1185">Reference proteome</keyword>
<dbReference type="EMBL" id="KN847554">
    <property type="protein sequence ID" value="KIW01534.1"/>
    <property type="molecule type" value="Genomic_DNA"/>
</dbReference>